<gene>
    <name evidence="9" type="ORF">R1sor_013716</name>
</gene>
<keyword evidence="4 8" id="KW-1133">Transmembrane helix</keyword>
<evidence type="ECO:0000256" key="3">
    <source>
        <dbReference type="ARBA" id="ARBA00022692"/>
    </source>
</evidence>
<evidence type="ECO:0000256" key="7">
    <source>
        <dbReference type="ARBA" id="ARBA00041344"/>
    </source>
</evidence>
<keyword evidence="10" id="KW-1185">Reference proteome</keyword>
<dbReference type="Proteomes" id="UP001633002">
    <property type="component" value="Unassembled WGS sequence"/>
</dbReference>
<dbReference type="PANTHER" id="PTHR13002">
    <property type="entry name" value="C3ORF1 PROTEIN-RELATED"/>
    <property type="match status" value="1"/>
</dbReference>
<protein>
    <recommendedName>
        <fullName evidence="6">Complex I assembly factor TIMMDC1, mitochondrial</fullName>
    </recommendedName>
    <alternativeName>
        <fullName evidence="7">Translocase of inner mitochondrial membrane domain-containing protein 1</fullName>
    </alternativeName>
</protein>
<evidence type="ECO:0000313" key="9">
    <source>
        <dbReference type="EMBL" id="KAL3687407.1"/>
    </source>
</evidence>
<dbReference type="AlphaFoldDB" id="A0ABD3H7C9"/>
<dbReference type="Pfam" id="PF02466">
    <property type="entry name" value="Tim17"/>
    <property type="match status" value="1"/>
</dbReference>
<evidence type="ECO:0000313" key="10">
    <source>
        <dbReference type="Proteomes" id="UP001633002"/>
    </source>
</evidence>
<evidence type="ECO:0000256" key="2">
    <source>
        <dbReference type="ARBA" id="ARBA00008444"/>
    </source>
</evidence>
<evidence type="ECO:0000256" key="6">
    <source>
        <dbReference type="ARBA" id="ARBA00040778"/>
    </source>
</evidence>
<dbReference type="InterPro" id="IPR055299">
    <property type="entry name" value="TIMMDC1"/>
</dbReference>
<organism evidence="9 10">
    <name type="scientific">Riccia sorocarpa</name>
    <dbReference type="NCBI Taxonomy" id="122646"/>
    <lineage>
        <taxon>Eukaryota</taxon>
        <taxon>Viridiplantae</taxon>
        <taxon>Streptophyta</taxon>
        <taxon>Embryophyta</taxon>
        <taxon>Marchantiophyta</taxon>
        <taxon>Marchantiopsida</taxon>
        <taxon>Marchantiidae</taxon>
        <taxon>Marchantiales</taxon>
        <taxon>Ricciaceae</taxon>
        <taxon>Riccia</taxon>
    </lineage>
</organism>
<feature type="transmembrane region" description="Helical" evidence="8">
    <location>
        <begin position="127"/>
        <end position="147"/>
    </location>
</feature>
<evidence type="ECO:0000256" key="1">
    <source>
        <dbReference type="ARBA" id="ARBA00004141"/>
    </source>
</evidence>
<keyword evidence="5 8" id="KW-0472">Membrane</keyword>
<dbReference type="GO" id="GO:0016020">
    <property type="term" value="C:membrane"/>
    <property type="evidence" value="ECO:0007669"/>
    <property type="project" value="UniProtKB-SubCell"/>
</dbReference>
<dbReference type="PANTHER" id="PTHR13002:SF1">
    <property type="entry name" value="COMPLEX I ASSEMBLY FACTOR TIMMDC1, MITOCHONDRIAL"/>
    <property type="match status" value="1"/>
</dbReference>
<evidence type="ECO:0000256" key="8">
    <source>
        <dbReference type="SAM" id="Phobius"/>
    </source>
</evidence>
<feature type="transmembrane region" description="Helical" evidence="8">
    <location>
        <begin position="72"/>
        <end position="92"/>
    </location>
</feature>
<sequence length="236" mass="25815">MASAGEFDDWGTKASFGVLAGMLYGGCKEALASSHYGEVLPPMQAGKDLRTQRFMWREMMEQRLIRITRGSILGGARLGVFTAIFCGAQWYYDRELGIHDTWNITSAGSTTAAAFGLALPGSVLSRLRAGALGSVLGAAFCLPLGYLQTSLKRQAEEARIDESFRDPSADPESSKVDGITATIRRLEMSLSDAPQQSSPDSSKSQYRGWWYKDLWRVEVAALVLVSMVLRISPSLF</sequence>
<comment type="similarity">
    <text evidence="2">Belongs to the Tim17/Tim22/Tim23 family.</text>
</comment>
<accession>A0ABD3H7C9</accession>
<evidence type="ECO:0000256" key="4">
    <source>
        <dbReference type="ARBA" id="ARBA00022989"/>
    </source>
</evidence>
<comment type="caution">
    <text evidence="9">The sequence shown here is derived from an EMBL/GenBank/DDBJ whole genome shotgun (WGS) entry which is preliminary data.</text>
</comment>
<evidence type="ECO:0000256" key="5">
    <source>
        <dbReference type="ARBA" id="ARBA00023136"/>
    </source>
</evidence>
<keyword evidence="3 8" id="KW-0812">Transmembrane</keyword>
<comment type="subcellular location">
    <subcellularLocation>
        <location evidence="1">Membrane</location>
        <topology evidence="1">Multi-pass membrane protein</topology>
    </subcellularLocation>
</comment>
<reference evidence="9 10" key="1">
    <citation type="submission" date="2024-09" db="EMBL/GenBank/DDBJ databases">
        <title>Chromosome-scale assembly of Riccia sorocarpa.</title>
        <authorList>
            <person name="Paukszto L."/>
        </authorList>
    </citation>
    <scope>NUCLEOTIDE SEQUENCE [LARGE SCALE GENOMIC DNA]</scope>
    <source>
        <strain evidence="9">LP-2024</strain>
        <tissue evidence="9">Aerial parts of the thallus</tissue>
    </source>
</reference>
<name>A0ABD3H7C9_9MARC</name>
<dbReference type="EMBL" id="JBJQOH010000004">
    <property type="protein sequence ID" value="KAL3687407.1"/>
    <property type="molecule type" value="Genomic_DNA"/>
</dbReference>
<proteinExistence type="inferred from homology"/>